<organism evidence="4 5">
    <name type="scientific">Limulus polyphemus</name>
    <name type="common">Atlantic horseshoe crab</name>
    <dbReference type="NCBI Taxonomy" id="6850"/>
    <lineage>
        <taxon>Eukaryota</taxon>
        <taxon>Metazoa</taxon>
        <taxon>Ecdysozoa</taxon>
        <taxon>Arthropoda</taxon>
        <taxon>Chelicerata</taxon>
        <taxon>Merostomata</taxon>
        <taxon>Xiphosura</taxon>
        <taxon>Limulidae</taxon>
        <taxon>Limulus</taxon>
    </lineage>
</organism>
<dbReference type="SMART" id="SM00667">
    <property type="entry name" value="LisH"/>
    <property type="match status" value="1"/>
</dbReference>
<keyword evidence="2" id="KW-0677">Repeat</keyword>
<dbReference type="Pfam" id="PF06588">
    <property type="entry name" value="Muskelin_N"/>
    <property type="match status" value="1"/>
</dbReference>
<dbReference type="PANTHER" id="PTHR15526:SF5">
    <property type="entry name" value="MUSKELIN"/>
    <property type="match status" value="1"/>
</dbReference>
<name>A0ABM1C0I8_LIMPO</name>
<protein>
    <submittedName>
        <fullName evidence="5">Muskelin-like</fullName>
    </submittedName>
</protein>
<sequence>MATEGLRKLKYSIQKCSSFSSCYVPENILIDKPNDQSSRWSSDSNNPPQFLILKLEQPAIVQSITFGKYEKTHVCNLKKFKVFGSMKEDNMIELLDSGLRNDHLPETFCLKHTVSGHMFPCRYIKVVPIQSWGPSFNFSIWHIELCGNDDIEVIRPCISWFNHYREKEAIRLCLKHFRQQNYTEAFESLQKKTRVQLEDEMLSRLYKLLVTDGNFSACENLLEKAAEEGIFSVYLRQQEYRPKWSPIISGGGKYNLVIINK</sequence>
<dbReference type="InterPro" id="IPR052456">
    <property type="entry name" value="CTLH_complex_component"/>
</dbReference>
<evidence type="ECO:0000313" key="4">
    <source>
        <dbReference type="Proteomes" id="UP000694941"/>
    </source>
</evidence>
<dbReference type="Gene3D" id="2.60.120.260">
    <property type="entry name" value="Galactose-binding domain-like"/>
    <property type="match status" value="1"/>
</dbReference>
<dbReference type="PANTHER" id="PTHR15526">
    <property type="entry name" value="MUSKELIN"/>
    <property type="match status" value="1"/>
</dbReference>
<proteinExistence type="predicted"/>
<dbReference type="InterPro" id="IPR006594">
    <property type="entry name" value="LisH"/>
</dbReference>
<dbReference type="Proteomes" id="UP000694941">
    <property type="component" value="Unplaced"/>
</dbReference>
<dbReference type="SUPFAM" id="SSF49785">
    <property type="entry name" value="Galactose-binding domain-like"/>
    <property type="match status" value="1"/>
</dbReference>
<evidence type="ECO:0000259" key="3">
    <source>
        <dbReference type="Pfam" id="PF06588"/>
    </source>
</evidence>
<accession>A0ABM1C0I8</accession>
<dbReference type="RefSeq" id="XP_013792110.2">
    <property type="nucleotide sequence ID" value="XM_013936656.2"/>
</dbReference>
<reference evidence="5" key="1">
    <citation type="submission" date="2025-08" db="UniProtKB">
        <authorList>
            <consortium name="RefSeq"/>
        </authorList>
    </citation>
    <scope>IDENTIFICATION</scope>
    <source>
        <tissue evidence="5">Muscle</tissue>
    </source>
</reference>
<feature type="domain" description="Muskelin N-terminal" evidence="3">
    <location>
        <begin position="7"/>
        <end position="200"/>
    </location>
</feature>
<dbReference type="InterPro" id="IPR010565">
    <property type="entry name" value="Muskelin_N"/>
</dbReference>
<evidence type="ECO:0000256" key="1">
    <source>
        <dbReference type="ARBA" id="ARBA00022441"/>
    </source>
</evidence>
<dbReference type="InterPro" id="IPR008979">
    <property type="entry name" value="Galactose-bd-like_sf"/>
</dbReference>
<keyword evidence="4" id="KW-1185">Reference proteome</keyword>
<dbReference type="PROSITE" id="PS50896">
    <property type="entry name" value="LISH"/>
    <property type="match status" value="1"/>
</dbReference>
<gene>
    <name evidence="5" type="primary">LOC106475980</name>
</gene>
<dbReference type="GeneID" id="106475980"/>
<keyword evidence="1" id="KW-0880">Kelch repeat</keyword>
<evidence type="ECO:0000313" key="5">
    <source>
        <dbReference type="RefSeq" id="XP_013792110.2"/>
    </source>
</evidence>
<feature type="non-terminal residue" evidence="5">
    <location>
        <position position="261"/>
    </location>
</feature>
<evidence type="ECO:0000256" key="2">
    <source>
        <dbReference type="ARBA" id="ARBA00022737"/>
    </source>
</evidence>